<dbReference type="AlphaFoldDB" id="A0A6F8V9X5"/>
<keyword evidence="2" id="KW-1185">Reference proteome</keyword>
<name>A0A6F8V9X5_9PROT</name>
<evidence type="ECO:0000313" key="1">
    <source>
        <dbReference type="EMBL" id="BCB25941.1"/>
    </source>
</evidence>
<dbReference type="Proteomes" id="UP000502260">
    <property type="component" value="Chromosome"/>
</dbReference>
<dbReference type="KEGG" id="slac:SKTS_08270"/>
<proteinExistence type="predicted"/>
<sequence>MSSIALTDPLKAEYQRLFDNCNLRPESAGEVEAILARIRNGQPRYRAVAAETDVPWLVIAVLHQMECSGSFDKHLHNGDPLSARTVRVPANRPPQGTPPFVWEVSAIDALRFQRFDRWKDWSLSGTLYRIESYNGWGYRLYHPETLSPYLWGGSNNYAGGKYVQDGRWSASAMSRQIGAAVLLRRMAESGLLLPAAELPHTPGAPAEKLPLLRYSPNAELPYARELQAFLNTLPDIYLKVDGKPGERTSDAFRKATGNYLAGDPRAS</sequence>
<accession>A0A6F8V9X5</accession>
<gene>
    <name evidence="1" type="ORF">SKTS_08270</name>
</gene>
<dbReference type="RefSeq" id="WP_173060809.1">
    <property type="nucleotide sequence ID" value="NZ_AP022853.1"/>
</dbReference>
<evidence type="ECO:0000313" key="2">
    <source>
        <dbReference type="Proteomes" id="UP000502260"/>
    </source>
</evidence>
<protein>
    <submittedName>
        <fullName evidence="1">Uncharacterized protein</fullName>
    </submittedName>
</protein>
<reference evidence="2" key="1">
    <citation type="submission" date="2020-03" db="EMBL/GenBank/DDBJ databases">
        <title>Complete genome sequence of sulfur-oxidizing bacterium skT11.</title>
        <authorList>
            <person name="Kanda M."/>
            <person name="Kojima H."/>
            <person name="Fukui M."/>
        </authorList>
    </citation>
    <scope>NUCLEOTIDE SEQUENCE [LARGE SCALE GENOMIC DNA]</scope>
    <source>
        <strain evidence="2">skT11</strain>
    </source>
</reference>
<dbReference type="EMBL" id="AP022853">
    <property type="protein sequence ID" value="BCB25941.1"/>
    <property type="molecule type" value="Genomic_DNA"/>
</dbReference>
<organism evidence="1 2">
    <name type="scientific">Sulfurimicrobium lacus</name>
    <dbReference type="NCBI Taxonomy" id="2715678"/>
    <lineage>
        <taxon>Bacteria</taxon>
        <taxon>Pseudomonadati</taxon>
        <taxon>Pseudomonadota</taxon>
        <taxon>Betaproteobacteria</taxon>
        <taxon>Nitrosomonadales</taxon>
        <taxon>Sulfuricellaceae</taxon>
        <taxon>Sulfurimicrobium</taxon>
    </lineage>
</organism>